<sequence length="37" mass="4640">MVFRVVRKYVIRTVWEKHVREPRAYHSAERIKPLEKM</sequence>
<protein>
    <submittedName>
        <fullName evidence="1">Uncharacterized protein</fullName>
    </submittedName>
</protein>
<dbReference type="AlphaFoldDB" id="A0A975GMG4"/>
<evidence type="ECO:0000313" key="1">
    <source>
        <dbReference type="EMBL" id="QTA86876.1"/>
    </source>
</evidence>
<evidence type="ECO:0000313" key="2">
    <source>
        <dbReference type="Proteomes" id="UP000663722"/>
    </source>
</evidence>
<organism evidence="1 2">
    <name type="scientific">Desulfonema magnum</name>
    <dbReference type="NCBI Taxonomy" id="45655"/>
    <lineage>
        <taxon>Bacteria</taxon>
        <taxon>Pseudomonadati</taxon>
        <taxon>Thermodesulfobacteriota</taxon>
        <taxon>Desulfobacteria</taxon>
        <taxon>Desulfobacterales</taxon>
        <taxon>Desulfococcaceae</taxon>
        <taxon>Desulfonema</taxon>
    </lineage>
</organism>
<accession>A0A975GMG4</accession>
<name>A0A975GMG4_9BACT</name>
<reference evidence="1" key="1">
    <citation type="journal article" date="2021" name="Microb. Physiol.">
        <title>Proteogenomic Insights into the Physiology of Marine, Sulfate-Reducing, Filamentous Desulfonema limicola and Desulfonema magnum.</title>
        <authorList>
            <person name="Schnaars V."/>
            <person name="Wohlbrand L."/>
            <person name="Scheve S."/>
            <person name="Hinrichs C."/>
            <person name="Reinhardt R."/>
            <person name="Rabus R."/>
        </authorList>
    </citation>
    <scope>NUCLEOTIDE SEQUENCE</scope>
    <source>
        <strain evidence="1">4be13</strain>
    </source>
</reference>
<dbReference type="Proteomes" id="UP000663722">
    <property type="component" value="Chromosome"/>
</dbReference>
<dbReference type="KEGG" id="dmm:dnm_029010"/>
<dbReference type="EMBL" id="CP061800">
    <property type="protein sequence ID" value="QTA86876.1"/>
    <property type="molecule type" value="Genomic_DNA"/>
</dbReference>
<proteinExistence type="predicted"/>
<gene>
    <name evidence="1" type="ORF">dnm_029010</name>
</gene>
<keyword evidence="2" id="KW-1185">Reference proteome</keyword>